<protein>
    <submittedName>
        <fullName evidence="1">Uncharacterized protein</fullName>
    </submittedName>
</protein>
<keyword evidence="2" id="KW-1185">Reference proteome</keyword>
<dbReference type="EMBL" id="JARKNE010000006">
    <property type="protein sequence ID" value="KAK5824773.1"/>
    <property type="molecule type" value="Genomic_DNA"/>
</dbReference>
<sequence length="156" mass="18060">MGTPIRLTLEEFRDYLHLPSEGSFDEKGHFDPSLFIQSGSTSELNPHDRVLHLILTWNLRPIKKYAKLRNTDYWWLKCFKSDRHPDLALILFNYITKAIRRGMNKNITLFHGTYFSYIFRQLGISTNGDTPVSSNQPISYGALHHAGYHFNAATNT</sequence>
<reference evidence="1 2" key="1">
    <citation type="submission" date="2023-03" db="EMBL/GenBank/DDBJ databases">
        <title>WGS of Gossypium arboreum.</title>
        <authorList>
            <person name="Yu D."/>
        </authorList>
    </citation>
    <scope>NUCLEOTIDE SEQUENCE [LARGE SCALE GENOMIC DNA]</scope>
    <source>
        <tissue evidence="1">Leaf</tissue>
    </source>
</reference>
<comment type="caution">
    <text evidence="1">The sequence shown here is derived from an EMBL/GenBank/DDBJ whole genome shotgun (WGS) entry which is preliminary data.</text>
</comment>
<organism evidence="1 2">
    <name type="scientific">Gossypium arboreum</name>
    <name type="common">Tree cotton</name>
    <name type="synonym">Gossypium nanking</name>
    <dbReference type="NCBI Taxonomy" id="29729"/>
    <lineage>
        <taxon>Eukaryota</taxon>
        <taxon>Viridiplantae</taxon>
        <taxon>Streptophyta</taxon>
        <taxon>Embryophyta</taxon>
        <taxon>Tracheophyta</taxon>
        <taxon>Spermatophyta</taxon>
        <taxon>Magnoliopsida</taxon>
        <taxon>eudicotyledons</taxon>
        <taxon>Gunneridae</taxon>
        <taxon>Pentapetalae</taxon>
        <taxon>rosids</taxon>
        <taxon>malvids</taxon>
        <taxon>Malvales</taxon>
        <taxon>Malvaceae</taxon>
        <taxon>Malvoideae</taxon>
        <taxon>Gossypium</taxon>
    </lineage>
</organism>
<accession>A0ABR0PKD4</accession>
<name>A0ABR0PKD4_GOSAR</name>
<evidence type="ECO:0000313" key="1">
    <source>
        <dbReference type="EMBL" id="KAK5824773.1"/>
    </source>
</evidence>
<gene>
    <name evidence="1" type="ORF">PVK06_019557</name>
</gene>
<dbReference type="Proteomes" id="UP001358586">
    <property type="component" value="Chromosome 6"/>
</dbReference>
<proteinExistence type="predicted"/>
<evidence type="ECO:0000313" key="2">
    <source>
        <dbReference type="Proteomes" id="UP001358586"/>
    </source>
</evidence>